<dbReference type="OrthoDB" id="347188at2759"/>
<reference evidence="2" key="1">
    <citation type="submission" date="2013-10" db="EMBL/GenBank/DDBJ databases">
        <title>Genomic analysis of the causative agents of coccidiosis in chickens.</title>
        <authorList>
            <person name="Reid A.J."/>
            <person name="Blake D."/>
            <person name="Billington K."/>
            <person name="Browne H."/>
            <person name="Dunn M."/>
            <person name="Hung S."/>
            <person name="Kawahara F."/>
            <person name="Miranda-Saavedra D."/>
            <person name="Mourier T."/>
            <person name="Nagra H."/>
            <person name="Otto T.D."/>
            <person name="Rawlings N."/>
            <person name="Sanchez A."/>
            <person name="Sanders M."/>
            <person name="Subramaniam C."/>
            <person name="Tay Y."/>
            <person name="Dear P."/>
            <person name="Doerig C."/>
            <person name="Gruber A."/>
            <person name="Parkinson J."/>
            <person name="Shirley M."/>
            <person name="Wan K.L."/>
            <person name="Berriman M."/>
            <person name="Tomley F."/>
            <person name="Pain A."/>
        </authorList>
    </citation>
    <scope>NUCLEOTIDE SEQUENCE [LARGE SCALE GENOMIC DNA]</scope>
    <source>
        <strain evidence="2">Houghton</strain>
    </source>
</reference>
<reference evidence="2" key="2">
    <citation type="submission" date="2013-10" db="EMBL/GenBank/DDBJ databases">
        <authorList>
            <person name="Aslett M."/>
        </authorList>
    </citation>
    <scope>NUCLEOTIDE SEQUENCE [LARGE SCALE GENOMIC DNA]</scope>
    <source>
        <strain evidence="2">Houghton</strain>
    </source>
</reference>
<feature type="compositionally biased region" description="Polar residues" evidence="1">
    <location>
        <begin position="112"/>
        <end position="125"/>
    </location>
</feature>
<feature type="compositionally biased region" description="Polar residues" evidence="1">
    <location>
        <begin position="146"/>
        <end position="156"/>
    </location>
</feature>
<protein>
    <submittedName>
        <fullName evidence="2">Uncharacterized protein</fullName>
    </submittedName>
</protein>
<evidence type="ECO:0000313" key="3">
    <source>
        <dbReference type="Proteomes" id="UP000030744"/>
    </source>
</evidence>
<keyword evidence="3" id="KW-1185">Reference proteome</keyword>
<proteinExistence type="predicted"/>
<feature type="region of interest" description="Disordered" evidence="1">
    <location>
        <begin position="72"/>
        <end position="175"/>
    </location>
</feature>
<feature type="compositionally biased region" description="Low complexity" evidence="1">
    <location>
        <begin position="32"/>
        <end position="45"/>
    </location>
</feature>
<dbReference type="AlphaFoldDB" id="U6K0F6"/>
<dbReference type="RefSeq" id="XP_013352361.1">
    <property type="nucleotide sequence ID" value="XM_013496907.1"/>
</dbReference>
<dbReference type="GeneID" id="25379948"/>
<feature type="compositionally biased region" description="Polar residues" evidence="1">
    <location>
        <begin position="1"/>
        <end position="13"/>
    </location>
</feature>
<evidence type="ECO:0000256" key="1">
    <source>
        <dbReference type="SAM" id="MobiDB-lite"/>
    </source>
</evidence>
<sequence length="421" mass="45837">MTTAEQVPSTDPATVSAGAPESNILRSLLSSTSNIATPSSSATTAERVPSTASAPESSILRSLLSSTSYIATPSSSATTAERVPSTDPSTLSVHGMAASEPESSIARRVLPPTSNIATPSSSATTAERVPSADPSRVSVHGMAASEPQSSTVRNLLSSTSDIASPPSSGTTVEGLPQGWRLSAQAESATENLEASFKWVKEVLGGVSDEVLLTHPFYRNPGVQLRFSKRTFNQDAVEWFRTRKQTSLLLLLKCRYLMKKPSLTTREVESLLTCTERLCGYATTVMPNDYTVQSAIATWGKVFIVLDALHCAAEVLGRSSRRDVWWPRVVRHLRDARYFDGPSAQIVEKTSWGSCILNGLSAALDYYRLGHRPPPRLVVSLKLALFLLPVQTDFRKKKWDPWREDAAEWLESAKPSRQQSKQ</sequence>
<evidence type="ECO:0000313" key="2">
    <source>
        <dbReference type="EMBL" id="CDJ29792.1"/>
    </source>
</evidence>
<feature type="region of interest" description="Disordered" evidence="1">
    <location>
        <begin position="32"/>
        <end position="57"/>
    </location>
</feature>
<organism evidence="2 3">
    <name type="scientific">Eimeria mitis</name>
    <dbReference type="NCBI Taxonomy" id="44415"/>
    <lineage>
        <taxon>Eukaryota</taxon>
        <taxon>Sar</taxon>
        <taxon>Alveolata</taxon>
        <taxon>Apicomplexa</taxon>
        <taxon>Conoidasida</taxon>
        <taxon>Coccidia</taxon>
        <taxon>Eucoccidiorida</taxon>
        <taxon>Eimeriorina</taxon>
        <taxon>Eimeriidae</taxon>
        <taxon>Eimeria</taxon>
    </lineage>
</organism>
<dbReference type="EMBL" id="HG682129">
    <property type="protein sequence ID" value="CDJ29792.1"/>
    <property type="molecule type" value="Genomic_DNA"/>
</dbReference>
<feature type="compositionally biased region" description="Low complexity" evidence="1">
    <location>
        <begin position="157"/>
        <end position="168"/>
    </location>
</feature>
<gene>
    <name evidence="2" type="ORF">EMH_0052720</name>
</gene>
<feature type="region of interest" description="Disordered" evidence="1">
    <location>
        <begin position="1"/>
        <end position="20"/>
    </location>
</feature>
<name>U6K0F6_9EIME</name>
<dbReference type="Proteomes" id="UP000030744">
    <property type="component" value="Unassembled WGS sequence"/>
</dbReference>
<accession>U6K0F6</accession>
<dbReference type="VEuPathDB" id="ToxoDB:EMH_0052720"/>